<dbReference type="RefSeq" id="XP_038737016.1">
    <property type="nucleotide sequence ID" value="XM_038872458.1"/>
</dbReference>
<evidence type="ECO:0000313" key="2">
    <source>
        <dbReference type="Proteomes" id="UP000710849"/>
    </source>
</evidence>
<dbReference type="GeneID" id="62145536"/>
<dbReference type="EMBL" id="RCSW01000003">
    <property type="protein sequence ID" value="KAF7952450.1"/>
    <property type="molecule type" value="Genomic_DNA"/>
</dbReference>
<protein>
    <submittedName>
        <fullName evidence="1">Uncharacterized protein</fullName>
    </submittedName>
</protein>
<organism evidence="1 2">
    <name type="scientific">Botrytis byssoidea</name>
    <dbReference type="NCBI Taxonomy" id="139641"/>
    <lineage>
        <taxon>Eukaryota</taxon>
        <taxon>Fungi</taxon>
        <taxon>Dikarya</taxon>
        <taxon>Ascomycota</taxon>
        <taxon>Pezizomycotina</taxon>
        <taxon>Leotiomycetes</taxon>
        <taxon>Helotiales</taxon>
        <taxon>Sclerotiniaceae</taxon>
        <taxon>Botrytis</taxon>
    </lineage>
</organism>
<gene>
    <name evidence="1" type="ORF">EAE97_001947</name>
</gene>
<dbReference type="Proteomes" id="UP000710849">
    <property type="component" value="Unassembled WGS sequence"/>
</dbReference>
<comment type="caution">
    <text evidence="1">The sequence shown here is derived from an EMBL/GenBank/DDBJ whole genome shotgun (WGS) entry which is preliminary data.</text>
</comment>
<dbReference type="AlphaFoldDB" id="A0A9P5IX97"/>
<name>A0A9P5IX97_9HELO</name>
<sequence>MTIVVGNTEFGAVPYGCPIEGIGAGACIVNRQECMDWKNNSEGEFEEQILLESSKIHHVYFPVRKSHDNSQTAKIVQKEHLNASTVFWFPGDLLPGNKMKD</sequence>
<keyword evidence="2" id="KW-1185">Reference proteome</keyword>
<reference evidence="1 2" key="1">
    <citation type="journal article" date="2020" name="Genome Biol. Evol.">
        <title>Comparative genomics of Sclerotiniaceae.</title>
        <authorList>
            <person name="Valero Jimenez C.A."/>
            <person name="Steentjes M."/>
            <person name="Scholten O.E."/>
            <person name="Van Kan J.A.L."/>
        </authorList>
    </citation>
    <scope>NUCLEOTIDE SEQUENCE [LARGE SCALE GENOMIC DNA]</scope>
    <source>
        <strain evidence="1 2">MUCL 94</strain>
    </source>
</reference>
<accession>A0A9P5IX97</accession>
<proteinExistence type="predicted"/>
<evidence type="ECO:0000313" key="1">
    <source>
        <dbReference type="EMBL" id="KAF7952450.1"/>
    </source>
</evidence>